<evidence type="ECO:0008006" key="3">
    <source>
        <dbReference type="Google" id="ProtNLM"/>
    </source>
</evidence>
<reference evidence="1 2" key="1">
    <citation type="journal article" date="2009" name="Int. J. Syst. Evol. Microbiol.">
        <title>Paenibacillus contaminans sp. nov., isolated from a contaminated laboratory plate.</title>
        <authorList>
            <person name="Chou J.H."/>
            <person name="Lee J.H."/>
            <person name="Lin M.C."/>
            <person name="Chang P.S."/>
            <person name="Arun A.B."/>
            <person name="Young C.C."/>
            <person name="Chen W.M."/>
        </authorList>
    </citation>
    <scope>NUCLEOTIDE SEQUENCE [LARGE SCALE GENOMIC DNA]</scope>
    <source>
        <strain evidence="1 2">CKOBP-6</strain>
    </source>
</reference>
<sequence>MTTTQWGIREVALATFYDIATGKALVQLNNLKTAGLENSAETVYARGGRGNAKIMGFSSNREGKVVLQDAVFTNEVIAMMTGNGLVKASQNIYRREVLTVAGNAAVLNHTPAAPGALISVYKLNPDGSHGTELTYASTTVSAGKYTITDKAFGFNPAELSDGTKIAAYYLTASDADSGKITVSSDKFAGSFKVVLDCLIRDAVTQKDYAAQIVINNAKMDNNWKIQTAATGDPSAFDITLDILKPVNGTEMWTMSVYDDALLT</sequence>
<dbReference type="AlphaFoldDB" id="A0A329LVZ4"/>
<name>A0A329LVZ4_9BACL</name>
<comment type="caution">
    <text evidence="1">The sequence shown here is derived from an EMBL/GenBank/DDBJ whole genome shotgun (WGS) entry which is preliminary data.</text>
</comment>
<protein>
    <recommendedName>
        <fullName evidence="3">Major tail protein</fullName>
    </recommendedName>
</protein>
<dbReference type="EMBL" id="QMFB01000034">
    <property type="protein sequence ID" value="RAV12175.1"/>
    <property type="molecule type" value="Genomic_DNA"/>
</dbReference>
<keyword evidence="2" id="KW-1185">Reference proteome</keyword>
<dbReference type="OrthoDB" id="1903365at2"/>
<proteinExistence type="predicted"/>
<dbReference type="Proteomes" id="UP000250369">
    <property type="component" value="Unassembled WGS sequence"/>
</dbReference>
<accession>A0A329LVZ4</accession>
<organism evidence="1 2">
    <name type="scientific">Paenibacillus contaminans</name>
    <dbReference type="NCBI Taxonomy" id="450362"/>
    <lineage>
        <taxon>Bacteria</taxon>
        <taxon>Bacillati</taxon>
        <taxon>Bacillota</taxon>
        <taxon>Bacilli</taxon>
        <taxon>Bacillales</taxon>
        <taxon>Paenibacillaceae</taxon>
        <taxon>Paenibacillus</taxon>
    </lineage>
</organism>
<evidence type="ECO:0000313" key="2">
    <source>
        <dbReference type="Proteomes" id="UP000250369"/>
    </source>
</evidence>
<gene>
    <name evidence="1" type="ORF">DQG23_35225</name>
</gene>
<evidence type="ECO:0000313" key="1">
    <source>
        <dbReference type="EMBL" id="RAV12175.1"/>
    </source>
</evidence>
<dbReference type="RefSeq" id="WP_113035724.1">
    <property type="nucleotide sequence ID" value="NZ_QMFB01000034.1"/>
</dbReference>